<dbReference type="PRINTS" id="PR00081">
    <property type="entry name" value="GDHRDH"/>
</dbReference>
<protein>
    <recommendedName>
        <fullName evidence="8">Enoyl-[acyl-carrier-protein] reductase [NADH]</fullName>
        <ecNumber evidence="8">1.3.1.9</ecNumber>
    </recommendedName>
</protein>
<dbReference type="Gene3D" id="3.40.50.720">
    <property type="entry name" value="NAD(P)-binding Rossmann-like Domain"/>
    <property type="match status" value="1"/>
</dbReference>
<dbReference type="Proteomes" id="UP000054703">
    <property type="component" value="Unassembled WGS sequence"/>
</dbReference>
<comment type="catalytic activity">
    <reaction evidence="8">
        <text>a 2,3-saturated acyl-[ACP] + NAD(+) = a (2E)-enoyl-[ACP] + NADH + H(+)</text>
        <dbReference type="Rhea" id="RHEA:10240"/>
        <dbReference type="Rhea" id="RHEA-COMP:9925"/>
        <dbReference type="Rhea" id="RHEA-COMP:9926"/>
        <dbReference type="ChEBI" id="CHEBI:15378"/>
        <dbReference type="ChEBI" id="CHEBI:57540"/>
        <dbReference type="ChEBI" id="CHEBI:57945"/>
        <dbReference type="ChEBI" id="CHEBI:78784"/>
        <dbReference type="ChEBI" id="CHEBI:78785"/>
        <dbReference type="EC" id="1.3.1.9"/>
    </reaction>
</comment>
<dbReference type="PIRSF" id="PIRSF000094">
    <property type="entry name" value="Enoyl-ACP_rdct"/>
    <property type="match status" value="1"/>
</dbReference>
<feature type="binding site" evidence="11">
    <location>
        <position position="37"/>
    </location>
    <ligand>
        <name>NAD(+)</name>
        <dbReference type="ChEBI" id="CHEBI:57540"/>
    </ligand>
</feature>
<keyword evidence="7 8" id="KW-0275">Fatty acid biosynthesis</keyword>
<feature type="binding site" evidence="11">
    <location>
        <begin position="16"/>
        <end position="17"/>
    </location>
    <ligand>
        <name>NAD(+)</name>
        <dbReference type="ChEBI" id="CHEBI:57540"/>
    </ligand>
</feature>
<comment type="caution">
    <text evidence="12">The sequence shown here is derived from an EMBL/GenBank/DDBJ whole genome shotgun (WGS) entry which is preliminary data.</text>
</comment>
<dbReference type="PATRIC" id="fig|45074.5.peg.1681"/>
<evidence type="ECO:0000256" key="2">
    <source>
        <dbReference type="ARBA" id="ARBA00009233"/>
    </source>
</evidence>
<dbReference type="EMBL" id="LNYU01000032">
    <property type="protein sequence ID" value="KTD62922.1"/>
    <property type="molecule type" value="Genomic_DNA"/>
</dbReference>
<feature type="binding site" evidence="11">
    <location>
        <position position="10"/>
    </location>
    <ligand>
        <name>NAD(+)</name>
        <dbReference type="ChEBI" id="CHEBI:57540"/>
    </ligand>
</feature>
<dbReference type="GO" id="GO:0006633">
    <property type="term" value="P:fatty acid biosynthetic process"/>
    <property type="evidence" value="ECO:0007669"/>
    <property type="project" value="UniProtKB-UniPathway"/>
</dbReference>
<dbReference type="EC" id="1.3.1.9" evidence="8"/>
<keyword evidence="8 11" id="KW-0520">NAD</keyword>
<keyword evidence="13" id="KW-1185">Reference proteome</keyword>
<dbReference type="InterPro" id="IPR014358">
    <property type="entry name" value="Enoyl-ACP_Rdtase_NADH"/>
</dbReference>
<keyword evidence="4" id="KW-0276">Fatty acid metabolism</keyword>
<comment type="similarity">
    <text evidence="2 8">Belongs to the short-chain dehydrogenases/reductases (SDR) family. FabI subfamily.</text>
</comment>
<feature type="active site" description="Proton acceptor" evidence="9">
    <location>
        <position position="152"/>
    </location>
</feature>
<dbReference type="AlphaFoldDB" id="A0A0W0Z1C7"/>
<feature type="binding site" evidence="11">
    <location>
        <position position="89"/>
    </location>
    <ligand>
        <name>NAD(+)</name>
        <dbReference type="ChEBI" id="CHEBI:57540"/>
    </ligand>
</feature>
<keyword evidence="6" id="KW-0443">Lipid metabolism</keyword>
<sequence length="251" mass="27171">MKNKKGLIVGIANEYSIAWGCAKVLHEAGSELAITYQNEKTKGYVQPLAEKVSSPIVMPLDVTDKAQFDALFQKIKDCWGRLDFVIHAIAFAPKTDLQGRVVDCSKDGFMMAMDISCHSLIRLAKAAEPLMVDGGSIMTMSYYGAEKVVKNYNLMGPVKAALETSVRYLAMELGSKKIRVNAISPGPISTRAASGLADFDKLMEQAAKEAPLHQLVTIEDIGETASFLVSNKAASITGQILYVDGGYNIKA</sequence>
<evidence type="ECO:0000256" key="6">
    <source>
        <dbReference type="ARBA" id="ARBA00023098"/>
    </source>
</evidence>
<evidence type="ECO:0000256" key="1">
    <source>
        <dbReference type="ARBA" id="ARBA00005194"/>
    </source>
</evidence>
<dbReference type="PANTHER" id="PTHR43159">
    <property type="entry name" value="ENOYL-[ACYL-CARRIER-PROTEIN] REDUCTASE"/>
    <property type="match status" value="1"/>
</dbReference>
<evidence type="ECO:0000313" key="12">
    <source>
        <dbReference type="EMBL" id="KTD62922.1"/>
    </source>
</evidence>
<organism evidence="12 13">
    <name type="scientific">Legionella santicrucis</name>
    <dbReference type="NCBI Taxonomy" id="45074"/>
    <lineage>
        <taxon>Bacteria</taxon>
        <taxon>Pseudomonadati</taxon>
        <taxon>Pseudomonadota</taxon>
        <taxon>Gammaproteobacteria</taxon>
        <taxon>Legionellales</taxon>
        <taxon>Legionellaceae</taxon>
        <taxon>Legionella</taxon>
    </lineage>
</organism>
<gene>
    <name evidence="12" type="primary">fabI_2</name>
    <name evidence="12" type="ORF">Lsan_1582</name>
</gene>
<evidence type="ECO:0000256" key="9">
    <source>
        <dbReference type="PIRSR" id="PIRSR000094-1"/>
    </source>
</evidence>
<keyword evidence="5 8" id="KW-0560">Oxidoreductase</keyword>
<dbReference type="Pfam" id="PF13561">
    <property type="entry name" value="adh_short_C2"/>
    <property type="match status" value="1"/>
</dbReference>
<evidence type="ECO:0000256" key="7">
    <source>
        <dbReference type="ARBA" id="ARBA00023160"/>
    </source>
</evidence>
<dbReference type="STRING" id="45074.Lsan_1582"/>
<keyword evidence="3 8" id="KW-0444">Lipid biosynthesis</keyword>
<dbReference type="GO" id="GO:0004318">
    <property type="term" value="F:enoyl-[acyl-carrier-protein] reductase (NADH) activity"/>
    <property type="evidence" value="ECO:0007669"/>
    <property type="project" value="UniProtKB-EC"/>
</dbReference>
<evidence type="ECO:0000256" key="3">
    <source>
        <dbReference type="ARBA" id="ARBA00022516"/>
    </source>
</evidence>
<dbReference type="OrthoDB" id="9803628at2"/>
<dbReference type="RefSeq" id="WP_010652812.1">
    <property type="nucleotide sequence ID" value="NZ_CAAAIH010000002.1"/>
</dbReference>
<dbReference type="PANTHER" id="PTHR43159:SF2">
    <property type="entry name" value="ENOYL-[ACYL-CARRIER-PROTEIN] REDUCTASE [NADH], CHLOROPLASTIC"/>
    <property type="match status" value="1"/>
</dbReference>
<accession>A0A0W0Z1C7</accession>
<evidence type="ECO:0000256" key="10">
    <source>
        <dbReference type="PIRSR" id="PIRSR000094-2"/>
    </source>
</evidence>
<dbReference type="Gene3D" id="1.10.8.400">
    <property type="entry name" value="Enoyl acyl carrier protein reductase"/>
    <property type="match status" value="1"/>
</dbReference>
<dbReference type="SUPFAM" id="SSF51735">
    <property type="entry name" value="NAD(P)-binding Rossmann-fold domains"/>
    <property type="match status" value="1"/>
</dbReference>
<dbReference type="UniPathway" id="UPA00094"/>
<comment type="pathway">
    <text evidence="1">Lipid metabolism; fatty acid biosynthesis.</text>
</comment>
<evidence type="ECO:0000256" key="5">
    <source>
        <dbReference type="ARBA" id="ARBA00023002"/>
    </source>
</evidence>
<dbReference type="NCBIfam" id="NF005717">
    <property type="entry name" value="PRK07533.1"/>
    <property type="match status" value="1"/>
</dbReference>
<name>A0A0W0Z1C7_9GAMM</name>
<dbReference type="InterPro" id="IPR002347">
    <property type="entry name" value="SDR_fam"/>
</dbReference>
<evidence type="ECO:0000256" key="8">
    <source>
        <dbReference type="PIRNR" id="PIRNR000094"/>
    </source>
</evidence>
<evidence type="ECO:0000256" key="11">
    <source>
        <dbReference type="PIRSR" id="PIRSR000094-3"/>
    </source>
</evidence>
<dbReference type="InterPro" id="IPR036291">
    <property type="entry name" value="NAD(P)-bd_dom_sf"/>
</dbReference>
<evidence type="ECO:0000313" key="13">
    <source>
        <dbReference type="Proteomes" id="UP000054703"/>
    </source>
</evidence>
<proteinExistence type="inferred from homology"/>
<feature type="binding site" evidence="11">
    <location>
        <position position="159"/>
    </location>
    <ligand>
        <name>NAD(+)</name>
        <dbReference type="ChEBI" id="CHEBI:57540"/>
    </ligand>
</feature>
<feature type="binding site" evidence="11">
    <location>
        <begin position="188"/>
        <end position="192"/>
    </location>
    <ligand>
        <name>NAD(+)</name>
        <dbReference type="ChEBI" id="CHEBI:57540"/>
    </ligand>
</feature>
<feature type="binding site" evidence="11">
    <location>
        <begin position="61"/>
        <end position="62"/>
    </location>
    <ligand>
        <name>NAD(+)</name>
        <dbReference type="ChEBI" id="CHEBI:57540"/>
    </ligand>
</feature>
<feature type="active site" description="Proton acceptor" evidence="9">
    <location>
        <position position="142"/>
    </location>
</feature>
<evidence type="ECO:0000256" key="4">
    <source>
        <dbReference type="ARBA" id="ARBA00022832"/>
    </source>
</evidence>
<feature type="binding site" evidence="10">
    <location>
        <position position="92"/>
    </location>
    <ligand>
        <name>substrate</name>
    </ligand>
</feature>
<reference evidence="12 13" key="1">
    <citation type="submission" date="2015-11" db="EMBL/GenBank/DDBJ databases">
        <title>Genomic analysis of 38 Legionella species identifies large and diverse effector repertoires.</title>
        <authorList>
            <person name="Burstein D."/>
            <person name="Amaro F."/>
            <person name="Zusman T."/>
            <person name="Lifshitz Z."/>
            <person name="Cohen O."/>
            <person name="Gilbert J.A."/>
            <person name="Pupko T."/>
            <person name="Shuman H.A."/>
            <person name="Segal G."/>
        </authorList>
    </citation>
    <scope>NUCLEOTIDE SEQUENCE [LARGE SCALE GENOMIC DNA]</scope>
    <source>
        <strain evidence="12 13">SC-63-C7</strain>
    </source>
</reference>
<dbReference type="CDD" id="cd05372">
    <property type="entry name" value="ENR_SDR"/>
    <property type="match status" value="1"/>
</dbReference>